<evidence type="ECO:0000313" key="5">
    <source>
        <dbReference type="EMBL" id="TWT81617.1"/>
    </source>
</evidence>
<accession>A0A5C5Z3R6</accession>
<dbReference type="InterPro" id="IPR054031">
    <property type="entry name" value="XylR_PBP1"/>
</dbReference>
<evidence type="ECO:0000256" key="1">
    <source>
        <dbReference type="ARBA" id="ARBA00023015"/>
    </source>
</evidence>
<keyword evidence="2" id="KW-0238">DNA-binding</keyword>
<dbReference type="Pfam" id="PF13377">
    <property type="entry name" value="Peripla_BP_3"/>
    <property type="match status" value="1"/>
</dbReference>
<sequence>MDPPKQILLLVETSRVFGRGIIQGISRYAKERANWLFSFEDRGLLEELPPWLKNWQGDGVIVRSPTRNYATAISQMKCPVVELLGDGKQRSAEVRVDERMTAEMAVNHLVQQGFEHLAFYSFAGSWWSDARRDAFESITKSRGLSSCIFPGAFEGDDSAYPPWKQAYEESLVRWLDHLPKPVGIWAVADSQAIRVLEACRKLKLHVPADVGILGTSNEDIVCSMLSPSLSSVGLNAQEVGYKAASLLNAKMKRSGKPKASRKQIDEPVMITPSGVVIRKSTDRIAVIDPELDQAVKLIEQQALNGLTVEALANELMVSRSTLERRFRAFFKCSPAQEIDRIRIERSKALLRDTAWPISIVGQKTGFGSPENFVRFFRRIVGKTPRQYRNGFYED</sequence>
<protein>
    <submittedName>
        <fullName evidence="5">Xylose operon regulatory protein</fullName>
    </submittedName>
</protein>
<keyword evidence="3" id="KW-0804">Transcription</keyword>
<keyword evidence="1" id="KW-0805">Transcription regulation</keyword>
<dbReference type="PANTHER" id="PTHR30146">
    <property type="entry name" value="LACI-RELATED TRANSCRIPTIONAL REPRESSOR"/>
    <property type="match status" value="1"/>
</dbReference>
<dbReference type="AlphaFoldDB" id="A0A5C5Z3R6"/>
<dbReference type="OrthoDB" id="9772607at2"/>
<proteinExistence type="predicted"/>
<feature type="domain" description="HTH araC/xylS-type" evidence="4">
    <location>
        <begin position="292"/>
        <end position="390"/>
    </location>
</feature>
<dbReference type="Gene3D" id="1.10.10.60">
    <property type="entry name" value="Homeodomain-like"/>
    <property type="match status" value="1"/>
</dbReference>
<dbReference type="PANTHER" id="PTHR30146:SF24">
    <property type="entry name" value="XYLOSE OPERON REGULATORY PROTEIN"/>
    <property type="match status" value="1"/>
</dbReference>
<dbReference type="Pfam" id="PF22177">
    <property type="entry name" value="PBP1_XylR"/>
    <property type="match status" value="1"/>
</dbReference>
<name>A0A5C5Z3R6_9BACT</name>
<dbReference type="Proteomes" id="UP000315010">
    <property type="component" value="Unassembled WGS sequence"/>
</dbReference>
<dbReference type="GO" id="GO:0000976">
    <property type="term" value="F:transcription cis-regulatory region binding"/>
    <property type="evidence" value="ECO:0007669"/>
    <property type="project" value="TreeGrafter"/>
</dbReference>
<dbReference type="Pfam" id="PF12833">
    <property type="entry name" value="HTH_18"/>
    <property type="match status" value="1"/>
</dbReference>
<dbReference type="SUPFAM" id="SSF46689">
    <property type="entry name" value="Homeodomain-like"/>
    <property type="match status" value="2"/>
</dbReference>
<reference evidence="5 6" key="1">
    <citation type="submission" date="2019-02" db="EMBL/GenBank/DDBJ databases">
        <title>Deep-cultivation of Planctomycetes and their phenomic and genomic characterization uncovers novel biology.</title>
        <authorList>
            <person name="Wiegand S."/>
            <person name="Jogler M."/>
            <person name="Boedeker C."/>
            <person name="Pinto D."/>
            <person name="Vollmers J."/>
            <person name="Rivas-Marin E."/>
            <person name="Kohn T."/>
            <person name="Peeters S.H."/>
            <person name="Heuer A."/>
            <person name="Rast P."/>
            <person name="Oberbeckmann S."/>
            <person name="Bunk B."/>
            <person name="Jeske O."/>
            <person name="Meyerdierks A."/>
            <person name="Storesund J.E."/>
            <person name="Kallscheuer N."/>
            <person name="Luecker S."/>
            <person name="Lage O.M."/>
            <person name="Pohl T."/>
            <person name="Merkel B.J."/>
            <person name="Hornburger P."/>
            <person name="Mueller R.-W."/>
            <person name="Bruemmer F."/>
            <person name="Labrenz M."/>
            <person name="Spormann A.M."/>
            <person name="Op Den Camp H."/>
            <person name="Overmann J."/>
            <person name="Amann R."/>
            <person name="Jetten M.S.M."/>
            <person name="Mascher T."/>
            <person name="Medema M.H."/>
            <person name="Devos D.P."/>
            <person name="Kaster A.-K."/>
            <person name="Ovreas L."/>
            <person name="Rohde M."/>
            <person name="Galperin M.Y."/>
            <person name="Jogler C."/>
        </authorList>
    </citation>
    <scope>NUCLEOTIDE SEQUENCE [LARGE SCALE GENOMIC DNA]</scope>
    <source>
        <strain evidence="5 6">CA13</strain>
    </source>
</reference>
<dbReference type="Gene3D" id="3.40.50.2300">
    <property type="match status" value="2"/>
</dbReference>
<dbReference type="SMART" id="SM00342">
    <property type="entry name" value="HTH_ARAC"/>
    <property type="match status" value="1"/>
</dbReference>
<organism evidence="5 6">
    <name type="scientific">Novipirellula herctigrandis</name>
    <dbReference type="NCBI Taxonomy" id="2527986"/>
    <lineage>
        <taxon>Bacteria</taxon>
        <taxon>Pseudomonadati</taxon>
        <taxon>Planctomycetota</taxon>
        <taxon>Planctomycetia</taxon>
        <taxon>Pirellulales</taxon>
        <taxon>Pirellulaceae</taxon>
        <taxon>Novipirellula</taxon>
    </lineage>
</organism>
<dbReference type="RefSeq" id="WP_146397631.1">
    <property type="nucleotide sequence ID" value="NZ_SJPJ01000001.1"/>
</dbReference>
<evidence type="ECO:0000256" key="2">
    <source>
        <dbReference type="ARBA" id="ARBA00023125"/>
    </source>
</evidence>
<dbReference type="EMBL" id="SJPJ01000001">
    <property type="protein sequence ID" value="TWT81617.1"/>
    <property type="molecule type" value="Genomic_DNA"/>
</dbReference>
<evidence type="ECO:0000259" key="4">
    <source>
        <dbReference type="PROSITE" id="PS01124"/>
    </source>
</evidence>
<dbReference type="InterPro" id="IPR046335">
    <property type="entry name" value="LacI/GalR-like_sensor"/>
</dbReference>
<dbReference type="GO" id="GO:0003700">
    <property type="term" value="F:DNA-binding transcription factor activity"/>
    <property type="evidence" value="ECO:0007669"/>
    <property type="project" value="InterPro"/>
</dbReference>
<evidence type="ECO:0000313" key="6">
    <source>
        <dbReference type="Proteomes" id="UP000315010"/>
    </source>
</evidence>
<dbReference type="PROSITE" id="PS00041">
    <property type="entry name" value="HTH_ARAC_FAMILY_1"/>
    <property type="match status" value="1"/>
</dbReference>
<dbReference type="CDD" id="cd01543">
    <property type="entry name" value="PBP1_XylR"/>
    <property type="match status" value="1"/>
</dbReference>
<dbReference type="InterPro" id="IPR028082">
    <property type="entry name" value="Peripla_BP_I"/>
</dbReference>
<gene>
    <name evidence="5" type="primary">xylR_9</name>
    <name evidence="5" type="ORF">CA13_30700</name>
</gene>
<dbReference type="InterPro" id="IPR009057">
    <property type="entry name" value="Homeodomain-like_sf"/>
</dbReference>
<dbReference type="InterPro" id="IPR018060">
    <property type="entry name" value="HTH_AraC"/>
</dbReference>
<dbReference type="PROSITE" id="PS01124">
    <property type="entry name" value="HTH_ARAC_FAMILY_2"/>
    <property type="match status" value="1"/>
</dbReference>
<comment type="caution">
    <text evidence="5">The sequence shown here is derived from an EMBL/GenBank/DDBJ whole genome shotgun (WGS) entry which is preliminary data.</text>
</comment>
<keyword evidence="6" id="KW-1185">Reference proteome</keyword>
<dbReference type="InterPro" id="IPR018062">
    <property type="entry name" value="HTH_AraC-typ_CS"/>
</dbReference>
<evidence type="ECO:0000256" key="3">
    <source>
        <dbReference type="ARBA" id="ARBA00023163"/>
    </source>
</evidence>
<dbReference type="SUPFAM" id="SSF53822">
    <property type="entry name" value="Periplasmic binding protein-like I"/>
    <property type="match status" value="1"/>
</dbReference>